<keyword evidence="1" id="KW-1133">Transmembrane helix</keyword>
<sequence>MISFLLSVRLVVGQIESVMLLKLLERTHVYHLSCDNWACFTEVKPDSTVNMMLHRIIINNVLFFCCYECVLHFIIIFCYTTIPSVYLGLPLGAHHKAISMWDGVEERMRRRLALWKRQYISKGGRITLIKSTLASIPIYQLSLFRMPKSVAKRLEKLQRDFLWGGGGMERKVQPYQMGGGVHSQSEWWAWNTED</sequence>
<feature type="transmembrane region" description="Helical" evidence="1">
    <location>
        <begin position="61"/>
        <end position="82"/>
    </location>
</feature>
<comment type="caution">
    <text evidence="2">The sequence shown here is derived from an EMBL/GenBank/DDBJ whole genome shotgun (WGS) entry which is preliminary data.</text>
</comment>
<organism evidence="2 3">
    <name type="scientific">Vitis vinifera</name>
    <name type="common">Grape</name>
    <dbReference type="NCBI Taxonomy" id="29760"/>
    <lineage>
        <taxon>Eukaryota</taxon>
        <taxon>Viridiplantae</taxon>
        <taxon>Streptophyta</taxon>
        <taxon>Embryophyta</taxon>
        <taxon>Tracheophyta</taxon>
        <taxon>Spermatophyta</taxon>
        <taxon>Magnoliopsida</taxon>
        <taxon>eudicotyledons</taxon>
        <taxon>Gunneridae</taxon>
        <taxon>Pentapetalae</taxon>
        <taxon>rosids</taxon>
        <taxon>Vitales</taxon>
        <taxon>Vitaceae</taxon>
        <taxon>Viteae</taxon>
        <taxon>Vitis</taxon>
    </lineage>
</organism>
<evidence type="ECO:0000256" key="1">
    <source>
        <dbReference type="SAM" id="Phobius"/>
    </source>
</evidence>
<evidence type="ECO:0000313" key="3">
    <source>
        <dbReference type="Proteomes" id="UP000288805"/>
    </source>
</evidence>
<keyword evidence="1" id="KW-0472">Membrane</keyword>
<evidence type="ECO:0000313" key="2">
    <source>
        <dbReference type="EMBL" id="RVW38574.1"/>
    </source>
</evidence>
<reference evidence="2 3" key="1">
    <citation type="journal article" date="2018" name="PLoS Genet.">
        <title>Population sequencing reveals clonal diversity and ancestral inbreeding in the grapevine cultivar Chardonnay.</title>
        <authorList>
            <person name="Roach M.J."/>
            <person name="Johnson D.L."/>
            <person name="Bohlmann J."/>
            <person name="van Vuuren H.J."/>
            <person name="Jones S.J."/>
            <person name="Pretorius I.S."/>
            <person name="Schmidt S.A."/>
            <person name="Borneman A.R."/>
        </authorList>
    </citation>
    <scope>NUCLEOTIDE SEQUENCE [LARGE SCALE GENOMIC DNA]</scope>
    <source>
        <strain evidence="3">cv. Chardonnay</strain>
        <tissue evidence="2">Leaf</tissue>
    </source>
</reference>
<proteinExistence type="predicted"/>
<gene>
    <name evidence="2" type="ORF">CK203_075554</name>
</gene>
<name>A0A438DSX6_VITVI</name>
<protein>
    <submittedName>
        <fullName evidence="2">Uncharacterized protein</fullName>
    </submittedName>
</protein>
<dbReference type="AlphaFoldDB" id="A0A438DSX6"/>
<dbReference type="Proteomes" id="UP000288805">
    <property type="component" value="Unassembled WGS sequence"/>
</dbReference>
<accession>A0A438DSX6</accession>
<keyword evidence="1" id="KW-0812">Transmembrane</keyword>
<dbReference type="PANTHER" id="PTHR33116:SF78">
    <property type="entry name" value="OS12G0587133 PROTEIN"/>
    <property type="match status" value="1"/>
</dbReference>
<dbReference type="EMBL" id="QGNW01001504">
    <property type="protein sequence ID" value="RVW38574.1"/>
    <property type="molecule type" value="Genomic_DNA"/>
</dbReference>
<dbReference type="PANTHER" id="PTHR33116">
    <property type="entry name" value="REVERSE TRANSCRIPTASE ZINC-BINDING DOMAIN-CONTAINING PROTEIN-RELATED-RELATED"/>
    <property type="match status" value="1"/>
</dbReference>